<dbReference type="SUPFAM" id="SSF56112">
    <property type="entry name" value="Protein kinase-like (PK-like)"/>
    <property type="match status" value="1"/>
</dbReference>
<dbReference type="InterPro" id="IPR000719">
    <property type="entry name" value="Prot_kinase_dom"/>
</dbReference>
<dbReference type="Pfam" id="PF00069">
    <property type="entry name" value="Pkinase"/>
    <property type="match status" value="1"/>
</dbReference>
<dbReference type="GO" id="GO:0005524">
    <property type="term" value="F:ATP binding"/>
    <property type="evidence" value="ECO:0007669"/>
    <property type="project" value="UniProtKB-KW"/>
</dbReference>
<evidence type="ECO:0000259" key="8">
    <source>
        <dbReference type="PROSITE" id="PS50011"/>
    </source>
</evidence>
<name>A0A8J3HYK5_9CHLR</name>
<keyword evidence="10" id="KW-1185">Reference proteome</keyword>
<feature type="compositionally biased region" description="Pro residues" evidence="6">
    <location>
        <begin position="349"/>
        <end position="359"/>
    </location>
</feature>
<dbReference type="Gene3D" id="1.10.510.10">
    <property type="entry name" value="Transferase(Phosphotransferase) domain 1"/>
    <property type="match status" value="1"/>
</dbReference>
<dbReference type="CDD" id="cd14014">
    <property type="entry name" value="STKc_PknB_like"/>
    <property type="match status" value="1"/>
</dbReference>
<sequence>MNTAPHHLDNYELHSRLGRGNVGEVWKGRDLRLQRDVALKLLHTDLQQANPHLLHDFTAGGAVLKELHHNNIVPVREVNVYRAPSGNETIAYIVMDYIEGITLSAYLKALTQRSTFPPISQIVYLYSRLGEAIDSAHRRGVVHGNLKPGNVLLNVRDRAHFEAGEPLIADAGLCPLLGITPSSDMPFYISPEQAGGGSPNNRSDIYALGVILYEICTGVRPFRGESSIAVMMQHVNSLPTPPNLINPNIPPALSEVILRAMAKDPISRFASASQLANAVAEACSLRPSMKLRAVPPTPLLETGYPGGPGTVTILGVPQPAPRSQPAPFLPSHLSQQQPARNQIPATPEAAPPIAKPVPPGRQQLPTTPEAIAPVARPTQPQERQPEPPKVQDRTSGLLSVPQQQATPFIDDVWAASAQPTAHMVQMGRTDMAPFEPHPMPPVAPPIAAPLVTAPPIVNKPPESHPANLARRRFTDKPAYIFVIAAALMLLILGGALASNLWLQTHGPVIDYTGHAFFQDDALGTTILCASRLEMSLRPLREKAIMAG</sequence>
<dbReference type="PANTHER" id="PTHR43289">
    <property type="entry name" value="MITOGEN-ACTIVATED PROTEIN KINASE KINASE KINASE 20-RELATED"/>
    <property type="match status" value="1"/>
</dbReference>
<keyword evidence="7" id="KW-0812">Transmembrane</keyword>
<keyword evidence="7" id="KW-0472">Membrane</keyword>
<evidence type="ECO:0000256" key="7">
    <source>
        <dbReference type="SAM" id="Phobius"/>
    </source>
</evidence>
<keyword evidence="7" id="KW-1133">Transmembrane helix</keyword>
<evidence type="ECO:0000256" key="1">
    <source>
        <dbReference type="ARBA" id="ARBA00012513"/>
    </source>
</evidence>
<dbReference type="InterPro" id="IPR011009">
    <property type="entry name" value="Kinase-like_dom_sf"/>
</dbReference>
<dbReference type="EMBL" id="BNJF01000001">
    <property type="protein sequence ID" value="GHO43500.1"/>
    <property type="molecule type" value="Genomic_DNA"/>
</dbReference>
<evidence type="ECO:0000313" key="10">
    <source>
        <dbReference type="Proteomes" id="UP000612362"/>
    </source>
</evidence>
<evidence type="ECO:0000256" key="5">
    <source>
        <dbReference type="ARBA" id="ARBA00022840"/>
    </source>
</evidence>
<keyword evidence="3" id="KW-0547">Nucleotide-binding</keyword>
<feature type="transmembrane region" description="Helical" evidence="7">
    <location>
        <begin position="478"/>
        <end position="502"/>
    </location>
</feature>
<accession>A0A8J3HYK5</accession>
<feature type="region of interest" description="Disordered" evidence="6">
    <location>
        <begin position="317"/>
        <end position="398"/>
    </location>
</feature>
<evidence type="ECO:0000256" key="2">
    <source>
        <dbReference type="ARBA" id="ARBA00022679"/>
    </source>
</evidence>
<evidence type="ECO:0000256" key="6">
    <source>
        <dbReference type="SAM" id="MobiDB-lite"/>
    </source>
</evidence>
<dbReference type="Gene3D" id="3.30.200.20">
    <property type="entry name" value="Phosphorylase Kinase, domain 1"/>
    <property type="match status" value="1"/>
</dbReference>
<dbReference type="PANTHER" id="PTHR43289:SF6">
    <property type="entry name" value="SERINE_THREONINE-PROTEIN KINASE NEKL-3"/>
    <property type="match status" value="1"/>
</dbReference>
<protein>
    <recommendedName>
        <fullName evidence="1">non-specific serine/threonine protein kinase</fullName>
        <ecNumber evidence="1">2.7.11.1</ecNumber>
    </recommendedName>
</protein>
<reference evidence="9" key="1">
    <citation type="submission" date="2020-10" db="EMBL/GenBank/DDBJ databases">
        <title>Taxonomic study of unclassified bacteria belonging to the class Ktedonobacteria.</title>
        <authorList>
            <person name="Yabe S."/>
            <person name="Wang C.M."/>
            <person name="Zheng Y."/>
            <person name="Sakai Y."/>
            <person name="Cavaletti L."/>
            <person name="Monciardini P."/>
            <person name="Donadio S."/>
        </authorList>
    </citation>
    <scope>NUCLEOTIDE SEQUENCE</scope>
    <source>
        <strain evidence="9">SOSP1-1</strain>
    </source>
</reference>
<organism evidence="9 10">
    <name type="scientific">Ktedonospora formicarum</name>
    <dbReference type="NCBI Taxonomy" id="2778364"/>
    <lineage>
        <taxon>Bacteria</taxon>
        <taxon>Bacillati</taxon>
        <taxon>Chloroflexota</taxon>
        <taxon>Ktedonobacteria</taxon>
        <taxon>Ktedonobacterales</taxon>
        <taxon>Ktedonobacteraceae</taxon>
        <taxon>Ktedonospora</taxon>
    </lineage>
</organism>
<keyword evidence="4" id="KW-0418">Kinase</keyword>
<evidence type="ECO:0000313" key="9">
    <source>
        <dbReference type="EMBL" id="GHO43500.1"/>
    </source>
</evidence>
<dbReference type="AlphaFoldDB" id="A0A8J3HYK5"/>
<dbReference type="RefSeq" id="WP_220192972.1">
    <property type="nucleotide sequence ID" value="NZ_BNJF01000001.1"/>
</dbReference>
<feature type="domain" description="Protein kinase" evidence="8">
    <location>
        <begin position="11"/>
        <end position="280"/>
    </location>
</feature>
<dbReference type="PROSITE" id="PS50011">
    <property type="entry name" value="PROTEIN_KINASE_DOM"/>
    <property type="match status" value="1"/>
</dbReference>
<dbReference type="EC" id="2.7.11.1" evidence="1"/>
<feature type="compositionally biased region" description="Pro residues" evidence="6">
    <location>
        <begin position="318"/>
        <end position="328"/>
    </location>
</feature>
<keyword evidence="2" id="KW-0808">Transferase</keyword>
<evidence type="ECO:0000256" key="4">
    <source>
        <dbReference type="ARBA" id="ARBA00022777"/>
    </source>
</evidence>
<gene>
    <name evidence="9" type="ORF">KSX_16630</name>
</gene>
<comment type="caution">
    <text evidence="9">The sequence shown here is derived from an EMBL/GenBank/DDBJ whole genome shotgun (WGS) entry which is preliminary data.</text>
</comment>
<dbReference type="Proteomes" id="UP000612362">
    <property type="component" value="Unassembled WGS sequence"/>
</dbReference>
<keyword evidence="5" id="KW-0067">ATP-binding</keyword>
<feature type="compositionally biased region" description="Basic and acidic residues" evidence="6">
    <location>
        <begin position="383"/>
        <end position="392"/>
    </location>
</feature>
<dbReference type="GO" id="GO:0004674">
    <property type="term" value="F:protein serine/threonine kinase activity"/>
    <property type="evidence" value="ECO:0007669"/>
    <property type="project" value="UniProtKB-EC"/>
</dbReference>
<evidence type="ECO:0000256" key="3">
    <source>
        <dbReference type="ARBA" id="ARBA00022741"/>
    </source>
</evidence>
<proteinExistence type="predicted"/>